<keyword evidence="1" id="KW-0812">Transmembrane</keyword>
<keyword evidence="1" id="KW-1133">Transmembrane helix</keyword>
<feature type="transmembrane region" description="Helical" evidence="1">
    <location>
        <begin position="89"/>
        <end position="112"/>
    </location>
</feature>
<protein>
    <submittedName>
        <fullName evidence="2">NADH dehydrogenase subunit 6</fullName>
    </submittedName>
</protein>
<proteinExistence type="predicted"/>
<sequence>MYYMILNINILICMIMYKKFLHPLFMVMMLIIYTMNICLISSNIFISSWYAYILFLVMMGGLLMSFTYMTSIIPNEILKIKDTWPTFKFIFFSILMLIFWLLTFYEFNYLYPMNMNLNNEIYMINSLFFSKYSFKITIMMMIYLFITLIIIMNISYSNKSLRMKM</sequence>
<feature type="transmembrane region" description="Helical" evidence="1">
    <location>
        <begin position="49"/>
        <end position="68"/>
    </location>
</feature>
<organism evidence="2">
    <name type="scientific">Megalodontes cephalotes</name>
    <dbReference type="NCBI Taxonomy" id="222801"/>
    <lineage>
        <taxon>Eukaryota</taxon>
        <taxon>Metazoa</taxon>
        <taxon>Ecdysozoa</taxon>
        <taxon>Arthropoda</taxon>
        <taxon>Hexapoda</taxon>
        <taxon>Insecta</taxon>
        <taxon>Pterygota</taxon>
        <taxon>Neoptera</taxon>
        <taxon>Endopterygota</taxon>
        <taxon>Hymenoptera</taxon>
        <taxon>Pamphilioidea</taxon>
        <taxon>Megalodontesidae</taxon>
        <taxon>Megalodontes</taxon>
    </lineage>
</organism>
<keyword evidence="2" id="KW-0496">Mitochondrion</keyword>
<accession>A0A3G8FWK3</accession>
<feature type="transmembrane region" description="Helical" evidence="1">
    <location>
        <begin position="20"/>
        <end position="43"/>
    </location>
</feature>
<geneLocation type="mitochondrion" evidence="2"/>
<feature type="transmembrane region" description="Helical" evidence="1">
    <location>
        <begin position="132"/>
        <end position="156"/>
    </location>
</feature>
<evidence type="ECO:0000313" key="2">
    <source>
        <dbReference type="EMBL" id="AZF99007.1"/>
    </source>
</evidence>
<dbReference type="AlphaFoldDB" id="A0A3G8FWK3"/>
<evidence type="ECO:0000256" key="1">
    <source>
        <dbReference type="SAM" id="Phobius"/>
    </source>
</evidence>
<dbReference type="EMBL" id="MH577058">
    <property type="protein sequence ID" value="AZF99007.1"/>
    <property type="molecule type" value="Genomic_DNA"/>
</dbReference>
<name>A0A3G8FWK3_9HYME</name>
<keyword evidence="1" id="KW-0472">Membrane</keyword>
<reference evidence="2" key="1">
    <citation type="journal article" date="2018" name="Int. J. Biol. Macromol.">
        <title>The first mitogenomes of the superfamily Pamphilioidea (Hymenoptera: Symphyta): Mitogenome architecture and phylogenetic inference.</title>
        <authorList>
            <person name="Niu G."/>
            <person name="Korkmaz E.M."/>
            <person name="Dogan O."/>
            <person name="Zhang Y."/>
            <person name="Aydemir M.N."/>
            <person name="Budak M."/>
            <person name="Du S."/>
            <person name="Basibuyuk H.H."/>
            <person name="Wei M."/>
        </authorList>
    </citation>
    <scope>NUCLEOTIDE SEQUENCE</scope>
</reference>
<gene>
    <name evidence="2" type="primary">ND6</name>
</gene>